<sequence length="90" mass="10082">MELEVCAYSPETPGTVTDIYKHDHTTNALALESLISKIRVAIRKAKQIQPAQFQYAANKAFKVNVKEDKAIYQSLTGETSQHWVTTTNLS</sequence>
<dbReference type="OrthoDB" id="2442380at2759"/>
<evidence type="ECO:0000313" key="2">
    <source>
        <dbReference type="Proteomes" id="UP000789508"/>
    </source>
</evidence>
<accession>A0A9N8W7G4</accession>
<dbReference type="EMBL" id="CAJVPS010000300">
    <property type="protein sequence ID" value="CAG8474780.1"/>
    <property type="molecule type" value="Genomic_DNA"/>
</dbReference>
<organism evidence="1 2">
    <name type="scientific">Ambispora leptoticha</name>
    <dbReference type="NCBI Taxonomy" id="144679"/>
    <lineage>
        <taxon>Eukaryota</taxon>
        <taxon>Fungi</taxon>
        <taxon>Fungi incertae sedis</taxon>
        <taxon>Mucoromycota</taxon>
        <taxon>Glomeromycotina</taxon>
        <taxon>Glomeromycetes</taxon>
        <taxon>Archaeosporales</taxon>
        <taxon>Ambisporaceae</taxon>
        <taxon>Ambispora</taxon>
    </lineage>
</organism>
<dbReference type="Proteomes" id="UP000789508">
    <property type="component" value="Unassembled WGS sequence"/>
</dbReference>
<keyword evidence="2" id="KW-1185">Reference proteome</keyword>
<comment type="caution">
    <text evidence="1">The sequence shown here is derived from an EMBL/GenBank/DDBJ whole genome shotgun (WGS) entry which is preliminary data.</text>
</comment>
<gene>
    <name evidence="1" type="ORF">ALEPTO_LOCUS2186</name>
</gene>
<name>A0A9N8W7G4_9GLOM</name>
<evidence type="ECO:0000313" key="1">
    <source>
        <dbReference type="EMBL" id="CAG8474780.1"/>
    </source>
</evidence>
<reference evidence="1" key="1">
    <citation type="submission" date="2021-06" db="EMBL/GenBank/DDBJ databases">
        <authorList>
            <person name="Kallberg Y."/>
            <person name="Tangrot J."/>
            <person name="Rosling A."/>
        </authorList>
    </citation>
    <scope>NUCLEOTIDE SEQUENCE</scope>
    <source>
        <strain evidence="1">FL130A</strain>
    </source>
</reference>
<dbReference type="AlphaFoldDB" id="A0A9N8W7G4"/>
<protein>
    <submittedName>
        <fullName evidence="1">12991_t:CDS:1</fullName>
    </submittedName>
</protein>
<proteinExistence type="predicted"/>